<dbReference type="SUPFAM" id="SSF46785">
    <property type="entry name" value="Winged helix' DNA-binding domain"/>
    <property type="match status" value="1"/>
</dbReference>
<dbReference type="Gene3D" id="1.10.10.10">
    <property type="entry name" value="Winged helix-like DNA-binding domain superfamily/Winged helix DNA-binding domain"/>
    <property type="match status" value="1"/>
</dbReference>
<evidence type="ECO:0000256" key="3">
    <source>
        <dbReference type="ARBA" id="ARBA00023125"/>
    </source>
</evidence>
<comment type="similarity">
    <text evidence="1">Belongs to the LysR transcriptional regulatory family.</text>
</comment>
<reference evidence="5 6" key="1">
    <citation type="submission" date="2022-04" db="EMBL/GenBank/DDBJ databases">
        <title>Genome sequence of C. roseum typestrain.</title>
        <authorList>
            <person name="Poehlein A."/>
            <person name="Schoch T."/>
            <person name="Duerre P."/>
            <person name="Daniel R."/>
        </authorList>
    </citation>
    <scope>NUCLEOTIDE SEQUENCE [LARGE SCALE GENOMIC DNA]</scope>
    <source>
        <strain evidence="5 6">DSM 7320</strain>
    </source>
</reference>
<dbReference type="Gene3D" id="3.40.190.290">
    <property type="match status" value="1"/>
</dbReference>
<protein>
    <submittedName>
        <fullName evidence="5">HTH-type transcriptional regulator GltR</fullName>
    </submittedName>
</protein>
<accession>A0A1S8MES3</accession>
<sequence length="292" mass="33618">MELRNVKTFIRVARLDSFSKAGESLGYAQSTVTLQIKQLEEELGVLLFERKGKKVTLSQKGQEFLVYANKLVKCEAEAINAVTCEGKPKGELRIGILESLSVSNYIRAIKEYMKNYKEVILIVKIATTLELMNFLSKGLLDIIILLDRKITKPDFQVFFEKEEKIVFFSYLKHPMANKLVTLEDISREKFILTEKGCNYRQVFEEKLSEKGLTVNYCLDIGSTKTIIEYVKDELGISLLPEFNLNEVIDREVSKISVEACHIILYTQVILNKDRWKSPTIKAFLDIISKYFK</sequence>
<dbReference type="GO" id="GO:0000976">
    <property type="term" value="F:transcription cis-regulatory region binding"/>
    <property type="evidence" value="ECO:0007669"/>
    <property type="project" value="TreeGrafter"/>
</dbReference>
<dbReference type="RefSeq" id="WP_077832648.1">
    <property type="nucleotide sequence ID" value="NZ_CP096983.1"/>
</dbReference>
<keyword evidence="3" id="KW-0238">DNA-binding</keyword>
<keyword evidence="4" id="KW-0804">Transcription</keyword>
<dbReference type="FunFam" id="1.10.10.10:FF:000001">
    <property type="entry name" value="LysR family transcriptional regulator"/>
    <property type="match status" value="1"/>
</dbReference>
<dbReference type="PANTHER" id="PTHR30126">
    <property type="entry name" value="HTH-TYPE TRANSCRIPTIONAL REGULATOR"/>
    <property type="match status" value="1"/>
</dbReference>
<name>A0A1S8MES3_9CLOT</name>
<keyword evidence="2" id="KW-0805">Transcription regulation</keyword>
<dbReference type="InterPro" id="IPR036390">
    <property type="entry name" value="WH_DNA-bd_sf"/>
</dbReference>
<dbReference type="AlphaFoldDB" id="A0A1S8MES3"/>
<keyword evidence="6" id="KW-1185">Reference proteome</keyword>
<dbReference type="SUPFAM" id="SSF53850">
    <property type="entry name" value="Periplasmic binding protein-like II"/>
    <property type="match status" value="1"/>
</dbReference>
<evidence type="ECO:0000256" key="2">
    <source>
        <dbReference type="ARBA" id="ARBA00023015"/>
    </source>
</evidence>
<evidence type="ECO:0000256" key="4">
    <source>
        <dbReference type="ARBA" id="ARBA00023163"/>
    </source>
</evidence>
<dbReference type="Pfam" id="PF03466">
    <property type="entry name" value="LysR_substrate"/>
    <property type="match status" value="1"/>
</dbReference>
<dbReference type="Proteomes" id="UP000190951">
    <property type="component" value="Chromosome"/>
</dbReference>
<dbReference type="PRINTS" id="PR00039">
    <property type="entry name" value="HTHLYSR"/>
</dbReference>
<dbReference type="InterPro" id="IPR036388">
    <property type="entry name" value="WH-like_DNA-bd_sf"/>
</dbReference>
<dbReference type="KEGG" id="crw:CROST_031900"/>
<dbReference type="PANTHER" id="PTHR30126:SF100">
    <property type="entry name" value="LYSR-FAMILY TRANSCRIPTIONAL REGULATOR"/>
    <property type="match status" value="1"/>
</dbReference>
<dbReference type="CDD" id="cd05466">
    <property type="entry name" value="PBP2_LTTR_substrate"/>
    <property type="match status" value="1"/>
</dbReference>
<dbReference type="InterPro" id="IPR000847">
    <property type="entry name" value="LysR_HTH_N"/>
</dbReference>
<proteinExistence type="inferred from homology"/>
<dbReference type="STRING" id="84029.CROST_27630"/>
<dbReference type="InterPro" id="IPR005119">
    <property type="entry name" value="LysR_subst-bd"/>
</dbReference>
<dbReference type="GO" id="GO:0003700">
    <property type="term" value="F:DNA-binding transcription factor activity"/>
    <property type="evidence" value="ECO:0007669"/>
    <property type="project" value="InterPro"/>
</dbReference>
<gene>
    <name evidence="5" type="primary">gltR_2</name>
    <name evidence="5" type="ORF">CROST_031900</name>
</gene>
<organism evidence="5 6">
    <name type="scientific">Clostridium felsineum</name>
    <dbReference type="NCBI Taxonomy" id="36839"/>
    <lineage>
        <taxon>Bacteria</taxon>
        <taxon>Bacillati</taxon>
        <taxon>Bacillota</taxon>
        <taxon>Clostridia</taxon>
        <taxon>Eubacteriales</taxon>
        <taxon>Clostridiaceae</taxon>
        <taxon>Clostridium</taxon>
    </lineage>
</organism>
<dbReference type="Pfam" id="PF00126">
    <property type="entry name" value="HTH_1"/>
    <property type="match status" value="1"/>
</dbReference>
<evidence type="ECO:0000313" key="6">
    <source>
        <dbReference type="Proteomes" id="UP000190951"/>
    </source>
</evidence>
<evidence type="ECO:0000256" key="1">
    <source>
        <dbReference type="ARBA" id="ARBA00009437"/>
    </source>
</evidence>
<evidence type="ECO:0000313" key="5">
    <source>
        <dbReference type="EMBL" id="URZ12468.1"/>
    </source>
</evidence>
<dbReference type="PROSITE" id="PS50931">
    <property type="entry name" value="HTH_LYSR"/>
    <property type="match status" value="1"/>
</dbReference>
<dbReference type="EMBL" id="CP096983">
    <property type="protein sequence ID" value="URZ12468.1"/>
    <property type="molecule type" value="Genomic_DNA"/>
</dbReference>